<keyword evidence="5" id="KW-1185">Reference proteome</keyword>
<name>A0A1D1UXH4_RAMVA</name>
<feature type="repeat" description="WD" evidence="3">
    <location>
        <begin position="244"/>
        <end position="286"/>
    </location>
</feature>
<dbReference type="STRING" id="947166.A0A1D1UXH4"/>
<protein>
    <recommendedName>
        <fullName evidence="2">WD repeat-containing protein 79</fullName>
    </recommendedName>
</protein>
<dbReference type="InterPro" id="IPR051150">
    <property type="entry name" value="SWT21/TCAB1_mRNA_Telomere"/>
</dbReference>
<dbReference type="InterPro" id="IPR015943">
    <property type="entry name" value="WD40/YVTN_repeat-like_dom_sf"/>
</dbReference>
<dbReference type="GO" id="GO:0003723">
    <property type="term" value="F:RNA binding"/>
    <property type="evidence" value="ECO:0007669"/>
    <property type="project" value="TreeGrafter"/>
</dbReference>
<dbReference type="PROSITE" id="PS50082">
    <property type="entry name" value="WD_REPEATS_2"/>
    <property type="match status" value="1"/>
</dbReference>
<evidence type="ECO:0000256" key="1">
    <source>
        <dbReference type="ARBA" id="ARBA00038279"/>
    </source>
</evidence>
<dbReference type="SMART" id="SM00320">
    <property type="entry name" value="WD40"/>
    <property type="match status" value="6"/>
</dbReference>
<accession>A0A1D1UXH4</accession>
<sequence length="387" mass="42783">MSTAMEALATTAESISIETVPPAQPTPHYDFQRPPHLVYTADEFSSSKDASCYLKGCKWAPDGSCLLTNSADSVLRLFDAPDFSTGLPPSPLPWKSALRVKEVDLVYDYCWYSKMSSSDPATACFVTTSKTAPVHLWDAFLGTHRASYIAKDNSDSVVAANSVAVNPEGTMIYAGYSNTVRIFDIAYPGEECAMVDVSKKEGRQGGIISSMAFDVSGTDMVAFGSYSRSISLCSCDGDLISTLETTHSNGITQLHFSPDGRRLYSAARMDQRILCWDLRTRKVLRDFRRESGTNQRLYFDVDPLERWLCSGTRNGKLSVWPLKEREMAKENSAPSFEFDVHSDMVNGVSFHLQWSLLASASGQRHVPSPFVAESTVSENILKLWYVG</sequence>
<evidence type="ECO:0000256" key="2">
    <source>
        <dbReference type="ARBA" id="ARBA00041558"/>
    </source>
</evidence>
<dbReference type="GO" id="GO:0030576">
    <property type="term" value="P:Cajal body organization"/>
    <property type="evidence" value="ECO:0007669"/>
    <property type="project" value="TreeGrafter"/>
</dbReference>
<evidence type="ECO:0000313" key="4">
    <source>
        <dbReference type="EMBL" id="GAU90858.1"/>
    </source>
</evidence>
<dbReference type="Gene3D" id="2.130.10.10">
    <property type="entry name" value="YVTN repeat-like/Quinoprotein amine dehydrogenase"/>
    <property type="match status" value="1"/>
</dbReference>
<dbReference type="GO" id="GO:0015030">
    <property type="term" value="C:Cajal body"/>
    <property type="evidence" value="ECO:0007669"/>
    <property type="project" value="TreeGrafter"/>
</dbReference>
<dbReference type="InterPro" id="IPR036322">
    <property type="entry name" value="WD40_repeat_dom_sf"/>
</dbReference>
<dbReference type="InterPro" id="IPR001680">
    <property type="entry name" value="WD40_rpt"/>
</dbReference>
<dbReference type="EMBL" id="BDGG01000001">
    <property type="protein sequence ID" value="GAU90858.1"/>
    <property type="molecule type" value="Genomic_DNA"/>
</dbReference>
<comment type="caution">
    <text evidence="4">The sequence shown here is derived from an EMBL/GenBank/DDBJ whole genome shotgun (WGS) entry which is preliminary data.</text>
</comment>
<dbReference type="PANTHER" id="PTHR13211:SF0">
    <property type="entry name" value="TELOMERASE CAJAL BODY PROTEIN 1"/>
    <property type="match status" value="1"/>
</dbReference>
<gene>
    <name evidence="4" type="primary">RvY_03218-1</name>
    <name evidence="4" type="synonym">RvY_03218.1</name>
    <name evidence="4" type="ORF">RvY_03218</name>
</gene>
<comment type="similarity">
    <text evidence="1">Belongs to the TCAB1 family.</text>
</comment>
<keyword evidence="3" id="KW-0853">WD repeat</keyword>
<dbReference type="PANTHER" id="PTHR13211">
    <property type="entry name" value="TELOMERASE CAJAL BODY PROTEIN 1"/>
    <property type="match status" value="1"/>
</dbReference>
<dbReference type="SUPFAM" id="SSF50978">
    <property type="entry name" value="WD40 repeat-like"/>
    <property type="match status" value="1"/>
</dbReference>
<proteinExistence type="inferred from homology"/>
<dbReference type="Proteomes" id="UP000186922">
    <property type="component" value="Unassembled WGS sequence"/>
</dbReference>
<evidence type="ECO:0000256" key="3">
    <source>
        <dbReference type="PROSITE-ProRule" id="PRU00221"/>
    </source>
</evidence>
<evidence type="ECO:0000313" key="5">
    <source>
        <dbReference type="Proteomes" id="UP000186922"/>
    </source>
</evidence>
<dbReference type="AlphaFoldDB" id="A0A1D1UXH4"/>
<dbReference type="Pfam" id="PF00400">
    <property type="entry name" value="WD40"/>
    <property type="match status" value="3"/>
</dbReference>
<dbReference type="OrthoDB" id="239865at2759"/>
<reference evidence="4 5" key="1">
    <citation type="journal article" date="2016" name="Nat. Commun.">
        <title>Extremotolerant tardigrade genome and improved radiotolerance of human cultured cells by tardigrade-unique protein.</title>
        <authorList>
            <person name="Hashimoto T."/>
            <person name="Horikawa D.D."/>
            <person name="Saito Y."/>
            <person name="Kuwahara H."/>
            <person name="Kozuka-Hata H."/>
            <person name="Shin-I T."/>
            <person name="Minakuchi Y."/>
            <person name="Ohishi K."/>
            <person name="Motoyama A."/>
            <person name="Aizu T."/>
            <person name="Enomoto A."/>
            <person name="Kondo K."/>
            <person name="Tanaka S."/>
            <person name="Hara Y."/>
            <person name="Koshikawa S."/>
            <person name="Sagara H."/>
            <person name="Miura T."/>
            <person name="Yokobori S."/>
            <person name="Miyagawa K."/>
            <person name="Suzuki Y."/>
            <person name="Kubo T."/>
            <person name="Oyama M."/>
            <person name="Kohara Y."/>
            <person name="Fujiyama A."/>
            <person name="Arakawa K."/>
            <person name="Katayama T."/>
            <person name="Toyoda A."/>
            <person name="Kunieda T."/>
        </authorList>
    </citation>
    <scope>NUCLEOTIDE SEQUENCE [LARGE SCALE GENOMIC DNA]</scope>
    <source>
        <strain evidence="4 5">YOKOZUNA-1</strain>
    </source>
</reference>
<organism evidence="4 5">
    <name type="scientific">Ramazzottius varieornatus</name>
    <name type="common">Water bear</name>
    <name type="synonym">Tardigrade</name>
    <dbReference type="NCBI Taxonomy" id="947166"/>
    <lineage>
        <taxon>Eukaryota</taxon>
        <taxon>Metazoa</taxon>
        <taxon>Ecdysozoa</taxon>
        <taxon>Tardigrada</taxon>
        <taxon>Eutardigrada</taxon>
        <taxon>Parachela</taxon>
        <taxon>Hypsibioidea</taxon>
        <taxon>Ramazzottiidae</taxon>
        <taxon>Ramazzottius</taxon>
    </lineage>
</organism>